<feature type="compositionally biased region" description="Polar residues" evidence="1">
    <location>
        <begin position="1124"/>
        <end position="1150"/>
    </location>
</feature>
<dbReference type="SUPFAM" id="SSF52058">
    <property type="entry name" value="L domain-like"/>
    <property type="match status" value="1"/>
</dbReference>
<dbReference type="CDD" id="cd00160">
    <property type="entry name" value="RhoGEF"/>
    <property type="match status" value="1"/>
</dbReference>
<feature type="compositionally biased region" description="Polar residues" evidence="1">
    <location>
        <begin position="1102"/>
        <end position="1117"/>
    </location>
</feature>
<evidence type="ECO:0000313" key="3">
    <source>
        <dbReference type="EMBL" id="KZS93406.1"/>
    </source>
</evidence>
<dbReference type="InterPro" id="IPR035899">
    <property type="entry name" value="DBL_dom_sf"/>
</dbReference>
<feature type="compositionally biased region" description="Polar residues" evidence="1">
    <location>
        <begin position="202"/>
        <end position="214"/>
    </location>
</feature>
<protein>
    <recommendedName>
        <fullName evidence="2">DH domain-containing protein</fullName>
    </recommendedName>
</protein>
<dbReference type="Gene3D" id="3.80.10.10">
    <property type="entry name" value="Ribonuclease Inhibitor"/>
    <property type="match status" value="1"/>
</dbReference>
<feature type="compositionally biased region" description="Polar residues" evidence="1">
    <location>
        <begin position="755"/>
        <end position="765"/>
    </location>
</feature>
<dbReference type="PANTHER" id="PTHR12673">
    <property type="entry name" value="FACIOGENITAL DYSPLASIA PROTEIN"/>
    <property type="match status" value="1"/>
</dbReference>
<gene>
    <name evidence="3" type="ORF">SISNIDRAFT_454577</name>
</gene>
<dbReference type="GO" id="GO:0005737">
    <property type="term" value="C:cytoplasm"/>
    <property type="evidence" value="ECO:0007669"/>
    <property type="project" value="TreeGrafter"/>
</dbReference>
<keyword evidence="4" id="KW-1185">Reference proteome</keyword>
<dbReference type="Gene3D" id="1.20.900.10">
    <property type="entry name" value="Dbl homology (DH) domain"/>
    <property type="match status" value="1"/>
</dbReference>
<feature type="region of interest" description="Disordered" evidence="1">
    <location>
        <begin position="666"/>
        <end position="819"/>
    </location>
</feature>
<feature type="compositionally biased region" description="Acidic residues" evidence="1">
    <location>
        <begin position="32"/>
        <end position="47"/>
    </location>
</feature>
<feature type="region of interest" description="Disordered" evidence="1">
    <location>
        <begin position="24"/>
        <end position="103"/>
    </location>
</feature>
<feature type="compositionally biased region" description="Low complexity" evidence="1">
    <location>
        <begin position="73"/>
        <end position="87"/>
    </location>
</feature>
<feature type="compositionally biased region" description="Acidic residues" evidence="1">
    <location>
        <begin position="543"/>
        <end position="555"/>
    </location>
</feature>
<dbReference type="SUPFAM" id="SSF50729">
    <property type="entry name" value="PH domain-like"/>
    <property type="match status" value="1"/>
</dbReference>
<feature type="region of interest" description="Disordered" evidence="1">
    <location>
        <begin position="984"/>
        <end position="1018"/>
    </location>
</feature>
<dbReference type="EMBL" id="KV419407">
    <property type="protein sequence ID" value="KZS93406.1"/>
    <property type="molecule type" value="Genomic_DNA"/>
</dbReference>
<dbReference type="InterPro" id="IPR000219">
    <property type="entry name" value="DH_dom"/>
</dbReference>
<feature type="region of interest" description="Disordered" evidence="1">
    <location>
        <begin position="179"/>
        <end position="214"/>
    </location>
</feature>
<dbReference type="PROSITE" id="PS50010">
    <property type="entry name" value="DH_2"/>
    <property type="match status" value="1"/>
</dbReference>
<dbReference type="SMART" id="SM00325">
    <property type="entry name" value="RhoGEF"/>
    <property type="match status" value="1"/>
</dbReference>
<dbReference type="GO" id="GO:0005085">
    <property type="term" value="F:guanyl-nucleotide exchange factor activity"/>
    <property type="evidence" value="ECO:0007669"/>
    <property type="project" value="InterPro"/>
</dbReference>
<accession>A0A164UNT1</accession>
<feature type="compositionally biased region" description="Basic and acidic residues" evidence="1">
    <location>
        <begin position="1006"/>
        <end position="1018"/>
    </location>
</feature>
<dbReference type="SUPFAM" id="SSF48065">
    <property type="entry name" value="DBL homology domain (DH-domain)"/>
    <property type="match status" value="1"/>
</dbReference>
<dbReference type="InterPro" id="IPR051092">
    <property type="entry name" value="FYVE_RhoGEF_PH"/>
</dbReference>
<reference evidence="3 4" key="1">
    <citation type="journal article" date="2016" name="Mol. Biol. Evol.">
        <title>Comparative Genomics of Early-Diverging Mushroom-Forming Fungi Provides Insights into the Origins of Lignocellulose Decay Capabilities.</title>
        <authorList>
            <person name="Nagy L.G."/>
            <person name="Riley R."/>
            <person name="Tritt A."/>
            <person name="Adam C."/>
            <person name="Daum C."/>
            <person name="Floudas D."/>
            <person name="Sun H."/>
            <person name="Yadav J.S."/>
            <person name="Pangilinan J."/>
            <person name="Larsson K.H."/>
            <person name="Matsuura K."/>
            <person name="Barry K."/>
            <person name="Labutti K."/>
            <person name="Kuo R."/>
            <person name="Ohm R.A."/>
            <person name="Bhattacharya S.S."/>
            <person name="Shirouzu T."/>
            <person name="Yoshinaga Y."/>
            <person name="Martin F.M."/>
            <person name="Grigoriev I.V."/>
            <person name="Hibbett D.S."/>
        </authorList>
    </citation>
    <scope>NUCLEOTIDE SEQUENCE [LARGE SCALE GENOMIC DNA]</scope>
    <source>
        <strain evidence="3 4">HHB9708</strain>
    </source>
</reference>
<feature type="compositionally biased region" description="Low complexity" evidence="1">
    <location>
        <begin position="183"/>
        <end position="201"/>
    </location>
</feature>
<dbReference type="Gene3D" id="2.30.29.30">
    <property type="entry name" value="Pleckstrin-homology domain (PH domain)/Phosphotyrosine-binding domain (PTB)"/>
    <property type="match status" value="1"/>
</dbReference>
<feature type="compositionally biased region" description="Basic and acidic residues" evidence="1">
    <location>
        <begin position="1156"/>
        <end position="1167"/>
    </location>
</feature>
<feature type="compositionally biased region" description="Polar residues" evidence="1">
    <location>
        <begin position="563"/>
        <end position="578"/>
    </location>
</feature>
<dbReference type="PANTHER" id="PTHR12673:SF270">
    <property type="entry name" value="FYVE-TYPE DOMAIN-CONTAINING PROTEIN"/>
    <property type="match status" value="1"/>
</dbReference>
<dbReference type="Proteomes" id="UP000076722">
    <property type="component" value="Unassembled WGS sequence"/>
</dbReference>
<dbReference type="InterPro" id="IPR011993">
    <property type="entry name" value="PH-like_dom_sf"/>
</dbReference>
<proteinExistence type="predicted"/>
<dbReference type="Pfam" id="PF00621">
    <property type="entry name" value="RhoGEF"/>
    <property type="match status" value="1"/>
</dbReference>
<evidence type="ECO:0000313" key="4">
    <source>
        <dbReference type="Proteomes" id="UP000076722"/>
    </source>
</evidence>
<feature type="compositionally biased region" description="Polar residues" evidence="1">
    <location>
        <begin position="617"/>
        <end position="629"/>
    </location>
</feature>
<feature type="region of interest" description="Disordered" evidence="1">
    <location>
        <begin position="522"/>
        <end position="640"/>
    </location>
</feature>
<name>A0A164UNT1_9AGAM</name>
<feature type="compositionally biased region" description="Low complexity" evidence="1">
    <location>
        <begin position="591"/>
        <end position="601"/>
    </location>
</feature>
<dbReference type="InterPro" id="IPR032675">
    <property type="entry name" value="LRR_dom_sf"/>
</dbReference>
<feature type="compositionally biased region" description="Polar residues" evidence="1">
    <location>
        <begin position="281"/>
        <end position="297"/>
    </location>
</feature>
<sequence length="1592" mass="170471">MQPEDESQEESQIEDSYVDVLARYELDGSENGAEDEQDEQNEWDDMETSYHGADQRAVCDSPVLGWSAGRDLAPNVSSPASTPTPVSHLEEHRRRTLVAPSEMSARLNDARDVPDVDLVHDILVASASPKSIVVPHENTTLPPPSPFSRPQRKRVDILSAKPTSFPDVDPSVFPDPYPSHPWSSPVPALSSGSSSSARSSAYTNPGSALRNSSDSSNLNVLIVPGAETDLEGESPVDGRVGVGITSDMAVQLSRDSSFSSVSRVPVASTHSSSEPAGRWSAVSNRSSADASETTPPNLRSRPSYDQEWQAVDERDEIGLTSGDETDDEEKFSIDGHLDADNQRTVAAVIADEGRGTIVNGVGIPIQQLEINLGTTHLLLSSNPTPNLLPSILPNVLPSLSHSLLALDISANFLPSLPSSLGTLVALEELNIACNPLRAIPLFLTALHRTLRVLIADSVGLSTLPPEMGSMKKLAVLSLRRNKMISIPECVAQMESLEDFRVDGNPFLGPWKALAEPLMQSTPGQIYIPGTPGASSQLTSTSASDDEPSNPLEEEDTIRAPLLSISTAPANMRSFTEPSSSRDQDNEGAVFPRTLTRTLTTPSRPFVRRAGGSEMGAAQTQSQYHPSRSSGAHPPSAMNHQHATTSLYHADDSRPLVRRMRSANELRQTGPYPHFPPSLAQPDVRSPNPHHHHHSPYSQPSTSPSPSPRRPSNGSASNLLSHSAGNLRPIDAPPVSPLPSSASDSKKYATLGSGGLSKSRQASAQSLFDPANGAAGYESNEPSPSLYSGPGSAGQFQSNSSDSRAHSPLPWTREKDKPSLSAVVAQVAVEEKKGKWGFLKKMSMGKIRPAEPIQVNSRNKGRPGMHGFQSASIVPNVGVLPENEVSASSTGPSRAVSPSPAAVSAHSLALSTSDKATREDPKLAPFGPSLSLLAPPNGGVSPTPRSSRRRSFLPLDAPPSLNIPIPSTMSFIDTGMAAITLAGDEASKMESPASLHPSERANSSPATEEHFQLEDEVRSRYDRERTTRALRSIMAYLRDMSDLGVAPVSSNPTLSNSALSTPGLSGTPTSSHSNDPSSSPESTGRMRRPNWVDFGPSRMNLDMTMSTISLSGTSTPGSSVPLRASDSSASLRDPTSGTSSNTISMFTNDSGSSGGIGHEERKHKDDKGRRAKIIREIVETERTYVKGLQELMDIYVQPASQPVNLLGTSTKETVVPLTERKIVFNGIDGLYKFHLDSFLPLLEAAAAPLLSTKSEQSDVDGTLSITAAKAVATVFLSHAAFMKMYSSYINNFDSAVQRLRLWTTKATPGSTSGSATLGAGANGGGNLVGLGLAASAGGGGGILGEGNIANSASSLSTSQRKRIKSYMKRCRLNPRHSQLNLEGYLLLPVQRIPRYRMLLEELVRNTPPQGEGFDDALDKALAEISSLATNMNEGKRDSESRRKLVQWQTKIRGKFPSPLVQPHRRLVMDGPLHLTRVVRKSFAPFEVTTMDGDTTNVQVECLAPEITPRDLIGILCNDLLVLCKDATPKDPTGHVDLWAVLRMQTLPQPASIVQGNCLRLVDNKAILYFEAPSTSDALTWCRAINLNIPASKT</sequence>
<feature type="region of interest" description="Disordered" evidence="1">
    <location>
        <begin position="267"/>
        <end position="329"/>
    </location>
</feature>
<feature type="region of interest" description="Disordered" evidence="1">
    <location>
        <begin position="1050"/>
        <end position="1167"/>
    </location>
</feature>
<feature type="domain" description="DH" evidence="2">
    <location>
        <begin position="1168"/>
        <end position="1433"/>
    </location>
</feature>
<feature type="region of interest" description="Disordered" evidence="1">
    <location>
        <begin position="906"/>
        <end position="958"/>
    </location>
</feature>
<evidence type="ECO:0000256" key="1">
    <source>
        <dbReference type="SAM" id="MobiDB-lite"/>
    </source>
</evidence>
<feature type="compositionally biased region" description="Low complexity" evidence="1">
    <location>
        <begin position="1058"/>
        <end position="1082"/>
    </location>
</feature>
<organism evidence="3 4">
    <name type="scientific">Sistotremastrum niveocremeum HHB9708</name>
    <dbReference type="NCBI Taxonomy" id="1314777"/>
    <lineage>
        <taxon>Eukaryota</taxon>
        <taxon>Fungi</taxon>
        <taxon>Dikarya</taxon>
        <taxon>Basidiomycota</taxon>
        <taxon>Agaricomycotina</taxon>
        <taxon>Agaricomycetes</taxon>
        <taxon>Sistotremastrales</taxon>
        <taxon>Sistotremastraceae</taxon>
        <taxon>Sertulicium</taxon>
        <taxon>Sertulicium niveocremeum</taxon>
    </lineage>
</organism>
<dbReference type="STRING" id="1314777.A0A164UNT1"/>
<evidence type="ECO:0000259" key="2">
    <source>
        <dbReference type="PROSITE" id="PS50010"/>
    </source>
</evidence>
<feature type="compositionally biased region" description="Polar residues" evidence="1">
    <location>
        <begin position="532"/>
        <end position="542"/>
    </location>
</feature>
<dbReference type="OrthoDB" id="660555at2759"/>